<evidence type="ECO:0000313" key="1">
    <source>
        <dbReference type="EMBL" id="MPC80027.1"/>
    </source>
</evidence>
<dbReference type="AlphaFoldDB" id="A0A5B7IEP0"/>
<sequence length="74" mass="8243">MPHTNHPSKYTSEAPDTFGTFGTFGPFRIATAGTQNGRRSAKRCQTNRSIIDSVNTRQESSITLNNWINKLGEE</sequence>
<comment type="caution">
    <text evidence="1">The sequence shown here is derived from an EMBL/GenBank/DDBJ whole genome shotgun (WGS) entry which is preliminary data.</text>
</comment>
<gene>
    <name evidence="1" type="ORF">E2C01_074590</name>
</gene>
<proteinExistence type="predicted"/>
<accession>A0A5B7IEP0</accession>
<keyword evidence="2" id="KW-1185">Reference proteome</keyword>
<protein>
    <submittedName>
        <fullName evidence="1">Uncharacterized protein</fullName>
    </submittedName>
</protein>
<organism evidence="1 2">
    <name type="scientific">Portunus trituberculatus</name>
    <name type="common">Swimming crab</name>
    <name type="synonym">Neptunus trituberculatus</name>
    <dbReference type="NCBI Taxonomy" id="210409"/>
    <lineage>
        <taxon>Eukaryota</taxon>
        <taxon>Metazoa</taxon>
        <taxon>Ecdysozoa</taxon>
        <taxon>Arthropoda</taxon>
        <taxon>Crustacea</taxon>
        <taxon>Multicrustacea</taxon>
        <taxon>Malacostraca</taxon>
        <taxon>Eumalacostraca</taxon>
        <taxon>Eucarida</taxon>
        <taxon>Decapoda</taxon>
        <taxon>Pleocyemata</taxon>
        <taxon>Brachyura</taxon>
        <taxon>Eubrachyura</taxon>
        <taxon>Portunoidea</taxon>
        <taxon>Portunidae</taxon>
        <taxon>Portuninae</taxon>
        <taxon>Portunus</taxon>
    </lineage>
</organism>
<evidence type="ECO:0000313" key="2">
    <source>
        <dbReference type="Proteomes" id="UP000324222"/>
    </source>
</evidence>
<reference evidence="1 2" key="1">
    <citation type="submission" date="2019-05" db="EMBL/GenBank/DDBJ databases">
        <title>Another draft genome of Portunus trituberculatus and its Hox gene families provides insights of decapod evolution.</title>
        <authorList>
            <person name="Jeong J.-H."/>
            <person name="Song I."/>
            <person name="Kim S."/>
            <person name="Choi T."/>
            <person name="Kim D."/>
            <person name="Ryu S."/>
            <person name="Kim W."/>
        </authorList>
    </citation>
    <scope>NUCLEOTIDE SEQUENCE [LARGE SCALE GENOMIC DNA]</scope>
    <source>
        <tissue evidence="1">Muscle</tissue>
    </source>
</reference>
<dbReference type="Proteomes" id="UP000324222">
    <property type="component" value="Unassembled WGS sequence"/>
</dbReference>
<dbReference type="EMBL" id="VSRR010052787">
    <property type="protein sequence ID" value="MPC80027.1"/>
    <property type="molecule type" value="Genomic_DNA"/>
</dbReference>
<name>A0A5B7IEP0_PORTR</name>